<sequence length="67" mass="7350">MTRPRYQKNLPQLGSTQLLTDGGIETTLMFHDGHDLPLLPNLRVLGAAAAPTIATSTRSARPAFRHR</sequence>
<evidence type="ECO:0000313" key="1">
    <source>
        <dbReference type="EMBL" id="TQV78622.1"/>
    </source>
</evidence>
<dbReference type="OrthoDB" id="9803687at2"/>
<dbReference type="RefSeq" id="WP_142897954.1">
    <property type="nucleotide sequence ID" value="NZ_ML660057.1"/>
</dbReference>
<dbReference type="Proteomes" id="UP000315252">
    <property type="component" value="Unassembled WGS sequence"/>
</dbReference>
<keyword evidence="2" id="KW-1185">Reference proteome</keyword>
<proteinExistence type="predicted"/>
<reference evidence="1 2" key="1">
    <citation type="submission" date="2019-06" db="EMBL/GenBank/DDBJ databases">
        <title>Whole genome sequence for Rhodospirillaceae sp. R148.</title>
        <authorList>
            <person name="Wang G."/>
        </authorList>
    </citation>
    <scope>NUCLEOTIDE SEQUENCE [LARGE SCALE GENOMIC DNA]</scope>
    <source>
        <strain evidence="1 2">R148</strain>
    </source>
</reference>
<dbReference type="AlphaFoldDB" id="A0A545TN20"/>
<evidence type="ECO:0000313" key="2">
    <source>
        <dbReference type="Proteomes" id="UP000315252"/>
    </source>
</evidence>
<comment type="caution">
    <text evidence="1">The sequence shown here is derived from an EMBL/GenBank/DDBJ whole genome shotgun (WGS) entry which is preliminary data.</text>
</comment>
<dbReference type="EMBL" id="VHSH01000006">
    <property type="protein sequence ID" value="TQV78622.1"/>
    <property type="molecule type" value="Genomic_DNA"/>
</dbReference>
<organism evidence="1 2">
    <name type="scientific">Denitrobaculum tricleocarpae</name>
    <dbReference type="NCBI Taxonomy" id="2591009"/>
    <lineage>
        <taxon>Bacteria</taxon>
        <taxon>Pseudomonadati</taxon>
        <taxon>Pseudomonadota</taxon>
        <taxon>Alphaproteobacteria</taxon>
        <taxon>Rhodospirillales</taxon>
        <taxon>Rhodospirillaceae</taxon>
        <taxon>Denitrobaculum</taxon>
    </lineage>
</organism>
<gene>
    <name evidence="1" type="ORF">FKG95_18920</name>
</gene>
<name>A0A545TN20_9PROT</name>
<protein>
    <submittedName>
        <fullName evidence="1">Uncharacterized protein</fullName>
    </submittedName>
</protein>
<accession>A0A545TN20</accession>